<dbReference type="InParanoid" id="E2BNZ2"/>
<organism evidence="3">
    <name type="scientific">Harpegnathos saltator</name>
    <name type="common">Jerdon's jumping ant</name>
    <dbReference type="NCBI Taxonomy" id="610380"/>
    <lineage>
        <taxon>Eukaryota</taxon>
        <taxon>Metazoa</taxon>
        <taxon>Ecdysozoa</taxon>
        <taxon>Arthropoda</taxon>
        <taxon>Hexapoda</taxon>
        <taxon>Insecta</taxon>
        <taxon>Pterygota</taxon>
        <taxon>Neoptera</taxon>
        <taxon>Endopterygota</taxon>
        <taxon>Hymenoptera</taxon>
        <taxon>Apocrita</taxon>
        <taxon>Aculeata</taxon>
        <taxon>Formicoidea</taxon>
        <taxon>Formicidae</taxon>
        <taxon>Ponerinae</taxon>
        <taxon>Ponerini</taxon>
        <taxon>Harpegnathos</taxon>
    </lineage>
</organism>
<name>E2BNZ2_HARSA</name>
<feature type="compositionally biased region" description="Gly residues" evidence="1">
    <location>
        <begin position="113"/>
        <end position="145"/>
    </location>
</feature>
<reference evidence="2 3" key="1">
    <citation type="journal article" date="2010" name="Science">
        <title>Genomic comparison of the ants Camponotus floridanus and Harpegnathos saltator.</title>
        <authorList>
            <person name="Bonasio R."/>
            <person name="Zhang G."/>
            <person name="Ye C."/>
            <person name="Mutti N.S."/>
            <person name="Fang X."/>
            <person name="Qin N."/>
            <person name="Donahue G."/>
            <person name="Yang P."/>
            <person name="Li Q."/>
            <person name="Li C."/>
            <person name="Zhang P."/>
            <person name="Huang Z."/>
            <person name="Berger S.L."/>
            <person name="Reinberg D."/>
            <person name="Wang J."/>
            <person name="Liebig J."/>
        </authorList>
    </citation>
    <scope>NUCLEOTIDE SEQUENCE [LARGE SCALE GENOMIC DNA]</scope>
    <source>
        <strain evidence="2 3">R22 G/1</strain>
    </source>
</reference>
<dbReference type="AlphaFoldDB" id="E2BNZ2"/>
<protein>
    <submittedName>
        <fullName evidence="2">Uncharacterized protein</fullName>
    </submittedName>
</protein>
<evidence type="ECO:0000313" key="2">
    <source>
        <dbReference type="EMBL" id="EFN82584.1"/>
    </source>
</evidence>
<evidence type="ECO:0000313" key="3">
    <source>
        <dbReference type="Proteomes" id="UP000008237"/>
    </source>
</evidence>
<proteinExistence type="predicted"/>
<accession>E2BNZ2</accession>
<keyword evidence="3" id="KW-1185">Reference proteome</keyword>
<dbReference type="EMBL" id="GL449511">
    <property type="protein sequence ID" value="EFN82584.1"/>
    <property type="molecule type" value="Genomic_DNA"/>
</dbReference>
<dbReference type="Proteomes" id="UP000008237">
    <property type="component" value="Unassembled WGS sequence"/>
</dbReference>
<feature type="region of interest" description="Disordered" evidence="1">
    <location>
        <begin position="177"/>
        <end position="196"/>
    </location>
</feature>
<gene>
    <name evidence="2" type="ORF">EAI_00875</name>
</gene>
<feature type="compositionally biased region" description="Basic and acidic residues" evidence="1">
    <location>
        <begin position="84"/>
        <end position="106"/>
    </location>
</feature>
<sequence>MQLHLHLLQLVFHINTKIHAPRKRKLVLLFGVSGISSYVLQIELVYPGYVSQVQVPKNSSSQESLGDQRFQKFASAKFWDKKSEQEEARHMRKWPKQDKEDSKGECEELLIAGDGGGGGGGGGGGDGDGDGGGGGGGGGGTASGGGERKRIGEQGLGGETCRGMGVEYGFLLEDSYTTRKRDRDPPSGLLAAGKSRDEAAMDKVEATVKIHRTLYNLLQLLVVSCLVSLPGSGATCEDRRMLASLRVTLLYNVACHIITDSPSMSEPYAKAAHQAMDDFAKRRSDVTNQLLKRHEVRRFEIVTLARASRLNPLKPQAYSCTVERKLAIWIVWVVALARLENSGTVRYGLRNFETSSKILRDALEVCWREDSRREDGNVR</sequence>
<evidence type="ECO:0000256" key="1">
    <source>
        <dbReference type="SAM" id="MobiDB-lite"/>
    </source>
</evidence>
<feature type="region of interest" description="Disordered" evidence="1">
    <location>
        <begin position="84"/>
        <end position="158"/>
    </location>
</feature>